<dbReference type="SUPFAM" id="SSF54913">
    <property type="entry name" value="GlnB-like"/>
    <property type="match status" value="1"/>
</dbReference>
<accession>A0A0B8QFC5</accession>
<proteinExistence type="predicted"/>
<protein>
    <recommendedName>
        <fullName evidence="1">DUF2007 domain-containing protein</fullName>
    </recommendedName>
</protein>
<feature type="domain" description="DUF2007" evidence="1">
    <location>
        <begin position="7"/>
        <end position="39"/>
    </location>
</feature>
<dbReference type="AlphaFoldDB" id="A0A0B8QFC5"/>
<name>A0A0B8QFC5_9VIBR</name>
<organism evidence="2 3">
    <name type="scientific">Vibrio ishigakensis</name>
    <dbReference type="NCBI Taxonomy" id="1481914"/>
    <lineage>
        <taxon>Bacteria</taxon>
        <taxon>Pseudomonadati</taxon>
        <taxon>Pseudomonadota</taxon>
        <taxon>Gammaproteobacteria</taxon>
        <taxon>Vibrionales</taxon>
        <taxon>Vibrionaceae</taxon>
        <taxon>Vibrio</taxon>
    </lineage>
</organism>
<reference evidence="2 3" key="2">
    <citation type="submission" date="2015-01" db="EMBL/GenBank/DDBJ databases">
        <authorList>
            <consortium name="NBRP consortium"/>
            <person name="Sawabe T."/>
            <person name="Meirelles P."/>
            <person name="Feng G."/>
            <person name="Sayaka M."/>
            <person name="Hattori M."/>
            <person name="Ohkuma M."/>
        </authorList>
    </citation>
    <scope>NUCLEOTIDE SEQUENCE [LARGE SCALE GENOMIC DNA]</scope>
    <source>
        <strain evidence="3">JCM 19241</strain>
    </source>
</reference>
<gene>
    <name evidence="2" type="ORF">JCM19241_3679</name>
</gene>
<evidence type="ECO:0000313" key="3">
    <source>
        <dbReference type="Proteomes" id="UP000031666"/>
    </source>
</evidence>
<reference evidence="2 3" key="1">
    <citation type="submission" date="2015-01" db="EMBL/GenBank/DDBJ databases">
        <title>Vibrio sp. C94 JCM 19241 whole genome shotgun sequence.</title>
        <authorList>
            <person name="Sawabe T."/>
            <person name="Meirelles P."/>
            <person name="Feng G."/>
            <person name="Sayaka M."/>
            <person name="Hattori M."/>
            <person name="Ohkuma M."/>
        </authorList>
    </citation>
    <scope>NUCLEOTIDE SEQUENCE [LARGE SCALE GENOMIC DNA]</scope>
    <source>
        <strain evidence="3">JCM 19241</strain>
    </source>
</reference>
<comment type="caution">
    <text evidence="2">The sequence shown here is derived from an EMBL/GenBank/DDBJ whole genome shotgun (WGS) entry which is preliminary data.</text>
</comment>
<sequence length="41" mass="4589">MGKLVVVARFSFPYEAHIAKGLLESEEIPAFVADEHTINMQ</sequence>
<evidence type="ECO:0000313" key="2">
    <source>
        <dbReference type="EMBL" id="GAM75767.1"/>
    </source>
</evidence>
<dbReference type="Pfam" id="PF09413">
    <property type="entry name" value="DUF2007"/>
    <property type="match status" value="1"/>
</dbReference>
<dbReference type="InterPro" id="IPR011322">
    <property type="entry name" value="N-reg_PII-like_a/b"/>
</dbReference>
<evidence type="ECO:0000259" key="1">
    <source>
        <dbReference type="Pfam" id="PF09413"/>
    </source>
</evidence>
<dbReference type="EMBL" id="BBSC01000004">
    <property type="protein sequence ID" value="GAM75767.1"/>
    <property type="molecule type" value="Genomic_DNA"/>
</dbReference>
<dbReference type="InterPro" id="IPR018551">
    <property type="entry name" value="DUF2007"/>
</dbReference>
<dbReference type="Proteomes" id="UP000031666">
    <property type="component" value="Unassembled WGS sequence"/>
</dbReference>